<name>G7TI29_XANOB</name>
<evidence type="ECO:0000313" key="2">
    <source>
        <dbReference type="Proteomes" id="UP000008851"/>
    </source>
</evidence>
<accession>G7TI29</accession>
<dbReference type="HOGENOM" id="CLU_1414679_0_0_6"/>
<reference evidence="1 2" key="1">
    <citation type="journal article" date="2011" name="J. Bacteriol.">
        <title>Two new complete genome sequences offer insight into host and tissue specificity of plant pathogenic Xanthomonas spp.</title>
        <authorList>
            <person name="Bogdanove A.J."/>
            <person name="Koebnik R."/>
            <person name="Lu H."/>
            <person name="Furutani A."/>
            <person name="Angiuoli S.V."/>
            <person name="Patil P.B."/>
            <person name="Van Sluys M.A."/>
            <person name="Ryan R.P."/>
            <person name="Meyer D.F."/>
            <person name="Han S.W."/>
            <person name="Aparna G."/>
            <person name="Rajaram M."/>
            <person name="Delcher A.L."/>
            <person name="Phillippy A.M."/>
            <person name="Puiu D."/>
            <person name="Schatz M.C."/>
            <person name="Shumway M."/>
            <person name="Sommer D.D."/>
            <person name="Trapnell C."/>
            <person name="Benahmed F."/>
            <person name="Dimitrov G."/>
            <person name="Madupu R."/>
            <person name="Radune D."/>
            <person name="Sullivan S."/>
            <person name="Jha G."/>
            <person name="Ishihara H."/>
            <person name="Lee S.W."/>
            <person name="Pandey A."/>
            <person name="Sharma V."/>
            <person name="Sriariyanun M."/>
            <person name="Szurek B."/>
            <person name="Vera-Cruz C.M."/>
            <person name="Dorman K.S."/>
            <person name="Ronald P.C."/>
            <person name="Verdier V."/>
            <person name="Dow J.M."/>
            <person name="Sonti R.V."/>
            <person name="Tsuge S."/>
            <person name="Brendel V.P."/>
            <person name="Rabinowicz P.D."/>
            <person name="Leach J.E."/>
            <person name="White F.F."/>
            <person name="Salzberg S.L."/>
        </authorList>
    </citation>
    <scope>NUCLEOTIDE SEQUENCE [LARGE SCALE GENOMIC DNA]</scope>
    <source>
        <strain evidence="1 2">BLS256</strain>
    </source>
</reference>
<proteinExistence type="predicted"/>
<gene>
    <name evidence="1" type="ORF">XOC_1363</name>
</gene>
<dbReference type="KEGG" id="xor:XOC_1363"/>
<organism evidence="1 2">
    <name type="scientific">Xanthomonas oryzae pv. oryzicola (strain BLS256)</name>
    <dbReference type="NCBI Taxonomy" id="383407"/>
    <lineage>
        <taxon>Bacteria</taxon>
        <taxon>Pseudomonadati</taxon>
        <taxon>Pseudomonadota</taxon>
        <taxon>Gammaproteobacteria</taxon>
        <taxon>Lysobacterales</taxon>
        <taxon>Lysobacteraceae</taxon>
        <taxon>Xanthomonas</taxon>
    </lineage>
</organism>
<dbReference type="EMBL" id="CP003057">
    <property type="protein sequence ID" value="AEQ95550.1"/>
    <property type="molecule type" value="Genomic_DNA"/>
</dbReference>
<evidence type="ECO:0000313" key="1">
    <source>
        <dbReference type="EMBL" id="AEQ95550.1"/>
    </source>
</evidence>
<dbReference type="Proteomes" id="UP000008851">
    <property type="component" value="Chromosome"/>
</dbReference>
<dbReference type="AlphaFoldDB" id="G7TI29"/>
<sequence length="192" mass="21532">MLGEGDPDSPAEFRPLDNDEFHPTRLVGLALAGRQPTADDRPRCLRRGLAPERSVLRNRIALPEIGTIRAALLVVDIHHALPKGTQGIVVVCTGHVHRAATPLFQRAYACAWTRRRHNGMPYEYDSQAGTPTDIAGNIASRFGSDRHRWQFGDRRSFRVARMDPHLYVFWSAGRSKRRRGVIVTAHVPAPYP</sequence>
<protein>
    <submittedName>
        <fullName evidence="1">Uncharacterized protein</fullName>
    </submittedName>
</protein>